<dbReference type="InterPro" id="IPR006626">
    <property type="entry name" value="PbH1"/>
</dbReference>
<keyword evidence="1" id="KW-0732">Signal</keyword>
<dbReference type="InterPro" id="IPR012332">
    <property type="entry name" value="Autotransporter_pectin_lyase_C"/>
</dbReference>
<organism evidence="2 3">
    <name type="scientific">Bartonella bovis 91-4</name>
    <dbReference type="NCBI Taxonomy" id="1094491"/>
    <lineage>
        <taxon>Bacteria</taxon>
        <taxon>Pseudomonadati</taxon>
        <taxon>Pseudomonadota</taxon>
        <taxon>Alphaproteobacteria</taxon>
        <taxon>Hyphomicrobiales</taxon>
        <taxon>Bartonellaceae</taxon>
        <taxon>Bartonella</taxon>
    </lineage>
</organism>
<keyword evidence="3" id="KW-1185">Reference proteome</keyword>
<gene>
    <name evidence="2" type="ORF">BBbe_10290</name>
</gene>
<dbReference type="eggNOG" id="ENOG503144A">
    <property type="taxonomic scope" value="Bacteria"/>
</dbReference>
<evidence type="ECO:0000313" key="2">
    <source>
        <dbReference type="EMBL" id="ENN90794.1"/>
    </source>
</evidence>
<evidence type="ECO:0000256" key="1">
    <source>
        <dbReference type="SAM" id="SignalP"/>
    </source>
</evidence>
<dbReference type="Gene3D" id="2.160.20.20">
    <property type="match status" value="1"/>
</dbReference>
<protein>
    <recommendedName>
        <fullName evidence="4">Right handed beta helix domain-containing protein</fullName>
    </recommendedName>
</protein>
<name>N6UE04_9HYPH</name>
<dbReference type="HOGENOM" id="CLU_391650_0_0_5"/>
<feature type="non-terminal residue" evidence="2">
    <location>
        <position position="780"/>
    </location>
</feature>
<dbReference type="AlphaFoldDB" id="N6UE04"/>
<comment type="caution">
    <text evidence="2">The sequence shown here is derived from an EMBL/GenBank/DDBJ whole genome shotgun (WGS) entry which is preliminary data.</text>
</comment>
<dbReference type="EMBL" id="AGWA01000010">
    <property type="protein sequence ID" value="ENN90794.1"/>
    <property type="molecule type" value="Genomic_DNA"/>
</dbReference>
<feature type="chain" id="PRO_5004126103" description="Right handed beta helix domain-containing protein" evidence="1">
    <location>
        <begin position="39"/>
        <end position="780"/>
    </location>
</feature>
<evidence type="ECO:0000313" key="3">
    <source>
        <dbReference type="Proteomes" id="UP000014038"/>
    </source>
</evidence>
<dbReference type="STRING" id="1094491.BBbe_10290"/>
<dbReference type="SMART" id="SM00710">
    <property type="entry name" value="PbH1"/>
    <property type="match status" value="8"/>
</dbReference>
<proteinExistence type="predicted"/>
<sequence length="780" mass="78294">MWVMVMRCVFKHHVYLCVVSTALMAGLALTSHTSKAYAQAHNCGSGRGVGTVSGDNKPIVCDSRGTRILSSSRGGDINIDMDEHSREEAAVTVKNGADITIIKKLKVINGKGSGKSGSLPVIKVSNAGKLMLNQEVNVEGAGVKIKKEIVVDGSGSSVTLNGVLKGFERGEVKVSNEGMVVLGEGVKGIEEVKVKINDGGGTVRFDGNVTFNNGSEAGIQITGNGAGKATVMGVGKAGEMVTMTVNGKGGGGDGVGIQMDGAGTADVMRLKIKGSGGMGVRVQNETGTMTLNMVNVSGFTMGVNARSGTVDINGDSKIEVGANGTGIMVSGSGATVKMMGGKIEGKSGGNFGVQGSGGTVMLTSVGIEGFGKGVDMQGGTLKVMGGTVTFEGGKNNYGMKVGSGVTMAELTSVTIEGKGGNGEGKGVIMGGTKMTMNMVNISQVKVGVEVKKGTVNINMGEITFESGNGNYGVHVQNGATANITGATIRGTSGQGTGLYVMGTGSASMMGGTISNVESGVYATGTGNLTINGGTTIQFKNGNGSYGVKVQNGANADLTNVTIKGAGSGKGVWMDGRGTGATGTLNMTGVRISDVAMGVEATGGNLTISGGTNITFKNGDGNYGVRVGSGVTMATLTDVVIKGGGKGKGVIKDGTGEMTMTNGSISNVELGIQVTSGNLTVNGGTMTGVQTGITMSGSGTLMVNSGARIEFTGEHGVKVESGVTSASLTDVRIVGGGSGKGTGVIKGGVRGGMDFWTRWWGFQMLQVGVEATAGRLEIKGN</sequence>
<reference evidence="2 3" key="1">
    <citation type="journal article" date="2013" name="PLoS Genet.">
        <title>A gene transfer agent and a dynamic repertoire of secretion systems hold the keys to the explosive radiation of the emerging pathogen Bartonella.</title>
        <authorList>
            <person name="Guy L."/>
            <person name="Nystedt B."/>
            <person name="Toft C."/>
            <person name="Zaremba-Niedzwiedzka K."/>
            <person name="Berglund E.C."/>
            <person name="Granberg F."/>
            <person name="Naslund K."/>
            <person name="Eriksson A.S."/>
            <person name="Andersson S.G."/>
        </authorList>
    </citation>
    <scope>NUCLEOTIDE SEQUENCE [LARGE SCALE GENOMIC DNA]</scope>
    <source>
        <strain evidence="2 3">91-4</strain>
    </source>
</reference>
<accession>N6UE04</accession>
<evidence type="ECO:0008006" key="4">
    <source>
        <dbReference type="Google" id="ProtNLM"/>
    </source>
</evidence>
<dbReference type="Proteomes" id="UP000014038">
    <property type="component" value="Chromosome"/>
</dbReference>
<feature type="signal peptide" evidence="1">
    <location>
        <begin position="1"/>
        <end position="38"/>
    </location>
</feature>